<evidence type="ECO:0000256" key="2">
    <source>
        <dbReference type="ARBA" id="ARBA00022730"/>
    </source>
</evidence>
<evidence type="ECO:0000259" key="8">
    <source>
        <dbReference type="Pfam" id="PF00177"/>
    </source>
</evidence>
<comment type="function">
    <text evidence="6">One of the primary rRNA binding proteins, it binds directly to 16S rRNA where it nucleates assembly of the head domain of the 30S subunit.</text>
</comment>
<comment type="subunit">
    <text evidence="6">Part of the 30S ribosomal subunit.</text>
</comment>
<dbReference type="InterPro" id="IPR005717">
    <property type="entry name" value="Ribosomal_uS7_bac/org-type"/>
</dbReference>
<evidence type="ECO:0000256" key="6">
    <source>
        <dbReference type="HAMAP-Rule" id="MF_00480"/>
    </source>
</evidence>
<dbReference type="GO" id="GO:0003735">
    <property type="term" value="F:structural constituent of ribosome"/>
    <property type="evidence" value="ECO:0007669"/>
    <property type="project" value="InterPro"/>
</dbReference>
<keyword evidence="9" id="KW-0150">Chloroplast</keyword>
<keyword evidence="4 6" id="KW-0689">Ribosomal protein</keyword>
<sequence length="155" mass="17726">MSRRINTRRRFPTADPIYNSLLVNLMILKILKRGKKTTAQKIIYESFNILKQKTDDEPLKIFEKAVKNVTPTVKIKSKRVGGSTFQVPVELKKFRAINLGLCWIIKFARDRSGKTIAIKLAHEILDASKGSGSAIKKKEDTHRMAEANRAFAHYR</sequence>
<comment type="subcellular location">
    <subcellularLocation>
        <location evidence="6">Plastid</location>
        <location evidence="6">Chloroplast</location>
    </subcellularLocation>
</comment>
<keyword evidence="5 6" id="KW-0687">Ribonucleoprotein</keyword>
<gene>
    <name evidence="6 9" type="primary">rps7</name>
</gene>
<dbReference type="PANTHER" id="PTHR11205">
    <property type="entry name" value="RIBOSOMAL PROTEIN S7"/>
    <property type="match status" value="1"/>
</dbReference>
<dbReference type="RefSeq" id="YP_010185334.1">
    <property type="nucleotide sequence ID" value="NC_058314.1"/>
</dbReference>
<comment type="similarity">
    <text evidence="1 6 7">Belongs to the universal ribosomal protein uS7 family.</text>
</comment>
<organism evidence="9">
    <name type="scientific">Ishige okamurae</name>
    <dbReference type="NCBI Taxonomy" id="233772"/>
    <lineage>
        <taxon>Eukaryota</taxon>
        <taxon>Sar</taxon>
        <taxon>Stramenopiles</taxon>
        <taxon>Ochrophyta</taxon>
        <taxon>PX clade</taxon>
        <taxon>Phaeophyceae</taxon>
        <taxon>Ectocarpales</taxon>
        <taxon>Ishigeaceae</taxon>
        <taxon>Ishige</taxon>
    </lineage>
</organism>
<geneLocation type="chloroplast" evidence="9"/>
<dbReference type="EMBL" id="MW762687">
    <property type="protein sequence ID" value="QVJ99678.1"/>
    <property type="molecule type" value="Genomic_DNA"/>
</dbReference>
<accession>A0A8E5XRR3</accession>
<keyword evidence="2 6" id="KW-0699">rRNA-binding</keyword>
<dbReference type="GeneID" id="68216540"/>
<dbReference type="FunFam" id="1.10.455.10:FF:000001">
    <property type="entry name" value="30S ribosomal protein S7"/>
    <property type="match status" value="1"/>
</dbReference>
<evidence type="ECO:0000313" key="9">
    <source>
        <dbReference type="EMBL" id="QVJ99678.1"/>
    </source>
</evidence>
<keyword evidence="3 6" id="KW-0694">RNA-binding</keyword>
<dbReference type="GO" id="GO:0006412">
    <property type="term" value="P:translation"/>
    <property type="evidence" value="ECO:0007669"/>
    <property type="project" value="UniProtKB-UniRule"/>
</dbReference>
<dbReference type="Pfam" id="PF00177">
    <property type="entry name" value="Ribosomal_S7"/>
    <property type="match status" value="1"/>
</dbReference>
<dbReference type="GO" id="GO:0019843">
    <property type="term" value="F:rRNA binding"/>
    <property type="evidence" value="ECO:0007669"/>
    <property type="project" value="UniProtKB-UniRule"/>
</dbReference>
<reference evidence="9" key="1">
    <citation type="submission" date="2021-03" db="EMBL/GenBank/DDBJ databases">
        <title>The complete chloroplast genome of Ishige okamurae.</title>
        <authorList>
            <person name="Wang X."/>
        </authorList>
    </citation>
    <scope>NUCLEOTIDE SEQUENCE</scope>
</reference>
<protein>
    <recommendedName>
        <fullName evidence="6">Small ribosomal subunit protein uS7c</fullName>
    </recommendedName>
</protein>
<evidence type="ECO:0000256" key="3">
    <source>
        <dbReference type="ARBA" id="ARBA00022884"/>
    </source>
</evidence>
<dbReference type="AlphaFoldDB" id="A0A8E5XRR3"/>
<feature type="domain" description="Small ribosomal subunit protein uS7" evidence="8">
    <location>
        <begin position="3"/>
        <end position="149"/>
    </location>
</feature>
<dbReference type="PIRSF" id="PIRSF002122">
    <property type="entry name" value="RPS7p_RPS7a_RPS5e_RPS7o"/>
    <property type="match status" value="1"/>
</dbReference>
<proteinExistence type="inferred from homology"/>
<evidence type="ECO:0000256" key="4">
    <source>
        <dbReference type="ARBA" id="ARBA00022980"/>
    </source>
</evidence>
<evidence type="ECO:0000256" key="7">
    <source>
        <dbReference type="RuleBase" id="RU003619"/>
    </source>
</evidence>
<dbReference type="NCBIfam" id="TIGR01029">
    <property type="entry name" value="rpsG_bact"/>
    <property type="match status" value="1"/>
</dbReference>
<dbReference type="HAMAP" id="MF_00480_B">
    <property type="entry name" value="Ribosomal_uS7_B"/>
    <property type="match status" value="1"/>
</dbReference>
<evidence type="ECO:0000256" key="5">
    <source>
        <dbReference type="ARBA" id="ARBA00023274"/>
    </source>
</evidence>
<keyword evidence="9" id="KW-0934">Plastid</keyword>
<dbReference type="InterPro" id="IPR023798">
    <property type="entry name" value="Ribosomal_uS7_dom"/>
</dbReference>
<name>A0A8E5XRR3_9PHAE</name>
<dbReference type="GO" id="GO:0009507">
    <property type="term" value="C:chloroplast"/>
    <property type="evidence" value="ECO:0007669"/>
    <property type="project" value="UniProtKB-SubCell"/>
</dbReference>
<dbReference type="InterPro" id="IPR020606">
    <property type="entry name" value="Ribosomal_uS7_CS"/>
</dbReference>
<dbReference type="InterPro" id="IPR000235">
    <property type="entry name" value="Ribosomal_uS7"/>
</dbReference>
<dbReference type="GO" id="GO:0015935">
    <property type="term" value="C:small ribosomal subunit"/>
    <property type="evidence" value="ECO:0007669"/>
    <property type="project" value="InterPro"/>
</dbReference>
<dbReference type="CDD" id="cd14871">
    <property type="entry name" value="uS7_Chloroplast"/>
    <property type="match status" value="1"/>
</dbReference>
<dbReference type="PROSITE" id="PS00052">
    <property type="entry name" value="RIBOSOMAL_S7"/>
    <property type="match status" value="1"/>
</dbReference>
<evidence type="ECO:0000256" key="1">
    <source>
        <dbReference type="ARBA" id="ARBA00007151"/>
    </source>
</evidence>